<dbReference type="AlphaFoldDB" id="A0A1H5YVU1"/>
<dbReference type="Proteomes" id="UP000236738">
    <property type="component" value="Unassembled WGS sequence"/>
</dbReference>
<feature type="signal peptide" evidence="1">
    <location>
        <begin position="1"/>
        <end position="22"/>
    </location>
</feature>
<keyword evidence="3" id="KW-1185">Reference proteome</keyword>
<evidence type="ECO:0000313" key="3">
    <source>
        <dbReference type="Proteomes" id="UP000236738"/>
    </source>
</evidence>
<name>A0A1H5YVU1_9FLAO</name>
<feature type="chain" id="PRO_5009290945" evidence="1">
    <location>
        <begin position="23"/>
        <end position="101"/>
    </location>
</feature>
<protein>
    <submittedName>
        <fullName evidence="2">Uncharacterized protein</fullName>
    </submittedName>
</protein>
<dbReference type="EMBL" id="FNUS01000004">
    <property type="protein sequence ID" value="SEG27882.1"/>
    <property type="molecule type" value="Genomic_DNA"/>
</dbReference>
<keyword evidence="1" id="KW-0732">Signal</keyword>
<gene>
    <name evidence="2" type="ORF">SAMN05421847_1873</name>
</gene>
<reference evidence="3" key="1">
    <citation type="submission" date="2016-10" db="EMBL/GenBank/DDBJ databases">
        <authorList>
            <person name="Varghese N."/>
            <person name="Submissions S."/>
        </authorList>
    </citation>
    <scope>NUCLEOTIDE SEQUENCE [LARGE SCALE GENOMIC DNA]</scope>
    <source>
        <strain evidence="3">DSM 21580</strain>
    </source>
</reference>
<proteinExistence type="predicted"/>
<evidence type="ECO:0000313" key="2">
    <source>
        <dbReference type="EMBL" id="SEG27882.1"/>
    </source>
</evidence>
<accession>A0A1H5YVU1</accession>
<organism evidence="2 3">
    <name type="scientific">Halpernia humi</name>
    <dbReference type="NCBI Taxonomy" id="493375"/>
    <lineage>
        <taxon>Bacteria</taxon>
        <taxon>Pseudomonadati</taxon>
        <taxon>Bacteroidota</taxon>
        <taxon>Flavobacteriia</taxon>
        <taxon>Flavobacteriales</taxon>
        <taxon>Weeksellaceae</taxon>
        <taxon>Chryseobacterium group</taxon>
        <taxon>Halpernia</taxon>
    </lineage>
</organism>
<evidence type="ECO:0000256" key="1">
    <source>
        <dbReference type="SAM" id="SignalP"/>
    </source>
</evidence>
<sequence length="101" mass="11106">MNSLAYSVIFLMLICCANLFNAQTYSKSILVNLGSNSCGSTTPYISLTDKSVPGNPLILDCNVSSTLGDLNDAFVEYDAKDNYIYILQKDLQTQPKYGVMM</sequence>